<feature type="transmembrane region" description="Helical" evidence="6">
    <location>
        <begin position="104"/>
        <end position="125"/>
    </location>
</feature>
<feature type="transmembrane region" description="Helical" evidence="6">
    <location>
        <begin position="205"/>
        <end position="224"/>
    </location>
</feature>
<feature type="transmembrane region" description="Helical" evidence="6">
    <location>
        <begin position="236"/>
        <end position="256"/>
    </location>
</feature>
<proteinExistence type="inferred from homology"/>
<feature type="transmembrane region" description="Helical" evidence="6">
    <location>
        <begin position="39"/>
        <end position="62"/>
    </location>
</feature>
<name>A0A9J6RAC2_9BACI</name>
<keyword evidence="8" id="KW-1185">Reference proteome</keyword>
<evidence type="ECO:0000313" key="7">
    <source>
        <dbReference type="EMBL" id="MCZ0702252.1"/>
    </source>
</evidence>
<dbReference type="GO" id="GO:0005886">
    <property type="term" value="C:plasma membrane"/>
    <property type="evidence" value="ECO:0007669"/>
    <property type="project" value="UniProtKB-SubCell"/>
</dbReference>
<accession>A0A9J6RAC2</accession>
<comment type="caution">
    <text evidence="7">The sequence shown here is derived from an EMBL/GenBank/DDBJ whole genome shotgun (WGS) entry which is preliminary data.</text>
</comment>
<sequence>MFIIYLLIGLLTTMIGSMAGISGGIIMKPVLDMFGHFDLATIGVLSGGTVLAMSSVSIFTAYKQGISIEFKQGLLISIGSITGGTIGKEVFNQLLVHEQVAKQVGWIQSMILVCILVVIFLFMRYKDFITTLKLQNPLVVIVVGMILGFSAAFLGIGGGPLNVAVLVLLFSMDVKKAAVNSIFIIFFAQLSGIFIVLFTTDLSSYDLSMLPFMLVGGVSGGLIGSRIRPFLSVKQVSILFNVLIISIIVINIYNIIQYL</sequence>
<feature type="transmembrane region" description="Helical" evidence="6">
    <location>
        <begin position="177"/>
        <end position="199"/>
    </location>
</feature>
<evidence type="ECO:0000256" key="1">
    <source>
        <dbReference type="ARBA" id="ARBA00004141"/>
    </source>
</evidence>
<protein>
    <recommendedName>
        <fullName evidence="6">Probable membrane transporter protein</fullName>
    </recommendedName>
</protein>
<reference evidence="7" key="1">
    <citation type="submission" date="2022-11" db="EMBL/GenBank/DDBJ databases">
        <title>WGS of Natronobacillus azotifigens 24KS-1, an anaerobic diazotrophic haloalkaliphile from soda-rich habitats.</title>
        <authorList>
            <person name="Sorokin D.Y."/>
            <person name="Merkel A.Y."/>
        </authorList>
    </citation>
    <scope>NUCLEOTIDE SEQUENCE</scope>
    <source>
        <strain evidence="7">24KS-1</strain>
    </source>
</reference>
<gene>
    <name evidence="7" type="ORF">OWO01_03380</name>
</gene>
<keyword evidence="4 6" id="KW-1133">Transmembrane helix</keyword>
<evidence type="ECO:0000256" key="5">
    <source>
        <dbReference type="ARBA" id="ARBA00023136"/>
    </source>
</evidence>
<evidence type="ECO:0000256" key="3">
    <source>
        <dbReference type="ARBA" id="ARBA00022692"/>
    </source>
</evidence>
<dbReference type="PANTHER" id="PTHR43701:SF2">
    <property type="entry name" value="MEMBRANE TRANSPORTER PROTEIN YJNA-RELATED"/>
    <property type="match status" value="1"/>
</dbReference>
<dbReference type="EMBL" id="JAPRAT010000004">
    <property type="protein sequence ID" value="MCZ0702252.1"/>
    <property type="molecule type" value="Genomic_DNA"/>
</dbReference>
<evidence type="ECO:0000256" key="4">
    <source>
        <dbReference type="ARBA" id="ARBA00022989"/>
    </source>
</evidence>
<keyword evidence="6" id="KW-1003">Cell membrane</keyword>
<evidence type="ECO:0000256" key="6">
    <source>
        <dbReference type="RuleBase" id="RU363041"/>
    </source>
</evidence>
<dbReference type="InterPro" id="IPR002781">
    <property type="entry name" value="TM_pro_TauE-like"/>
</dbReference>
<dbReference type="PANTHER" id="PTHR43701">
    <property type="entry name" value="MEMBRANE TRANSPORTER PROTEIN MJ0441-RELATED"/>
    <property type="match status" value="1"/>
</dbReference>
<dbReference type="Proteomes" id="UP001084197">
    <property type="component" value="Unassembled WGS sequence"/>
</dbReference>
<comment type="similarity">
    <text evidence="2 6">Belongs to the 4-toluene sulfonate uptake permease (TSUP) (TC 2.A.102) family.</text>
</comment>
<evidence type="ECO:0000256" key="2">
    <source>
        <dbReference type="ARBA" id="ARBA00009142"/>
    </source>
</evidence>
<dbReference type="RefSeq" id="WP_268779019.1">
    <property type="nucleotide sequence ID" value="NZ_JAPRAT010000004.1"/>
</dbReference>
<keyword evidence="3 6" id="KW-0812">Transmembrane</keyword>
<organism evidence="7 8">
    <name type="scientific">Natronobacillus azotifigens</name>
    <dbReference type="NCBI Taxonomy" id="472978"/>
    <lineage>
        <taxon>Bacteria</taxon>
        <taxon>Bacillati</taxon>
        <taxon>Bacillota</taxon>
        <taxon>Bacilli</taxon>
        <taxon>Bacillales</taxon>
        <taxon>Bacillaceae</taxon>
        <taxon>Natronobacillus</taxon>
    </lineage>
</organism>
<keyword evidence="5 6" id="KW-0472">Membrane</keyword>
<evidence type="ECO:0000313" key="8">
    <source>
        <dbReference type="Proteomes" id="UP001084197"/>
    </source>
</evidence>
<comment type="subcellular location">
    <subcellularLocation>
        <location evidence="6">Cell membrane</location>
        <topology evidence="6">Multi-pass membrane protein</topology>
    </subcellularLocation>
    <subcellularLocation>
        <location evidence="1">Membrane</location>
        <topology evidence="1">Multi-pass membrane protein</topology>
    </subcellularLocation>
</comment>
<dbReference type="AlphaFoldDB" id="A0A9J6RAC2"/>
<feature type="transmembrane region" description="Helical" evidence="6">
    <location>
        <begin position="137"/>
        <end position="170"/>
    </location>
</feature>
<dbReference type="InterPro" id="IPR051598">
    <property type="entry name" value="TSUP/Inactive_protease-like"/>
</dbReference>
<dbReference type="Pfam" id="PF01925">
    <property type="entry name" value="TauE"/>
    <property type="match status" value="1"/>
</dbReference>